<dbReference type="Pfam" id="PF13639">
    <property type="entry name" value="zf-RING_2"/>
    <property type="match status" value="1"/>
</dbReference>
<dbReference type="SUPFAM" id="SSF57850">
    <property type="entry name" value="RING/U-box"/>
    <property type="match status" value="1"/>
</dbReference>
<dbReference type="Proteomes" id="UP001472677">
    <property type="component" value="Unassembled WGS sequence"/>
</dbReference>
<protein>
    <recommendedName>
        <fullName evidence="4">RING-type domain-containing protein</fullName>
    </recommendedName>
</protein>
<keyword evidence="3" id="KW-0862">Zinc</keyword>
<dbReference type="PANTHER" id="PTHR45969:SF10">
    <property type="entry name" value="BRASSINOSTEROID-RESPONSIVE RING PROTEIN 1"/>
    <property type="match status" value="1"/>
</dbReference>
<keyword evidence="1" id="KW-0479">Metal-binding</keyword>
<dbReference type="InterPro" id="IPR001841">
    <property type="entry name" value="Znf_RING"/>
</dbReference>
<sequence length="137" mass="15526">MGFPTDCPDFTLPESILHALSILDFLLTRLGLCDFLQPDTVWQENPTPTISESALLIQRKSLPVIKLEELLVVVGEPPENCAVCLYEFRGGEDIGWLKNCRHVFHEACLDRWMDHDQSTIDGRRTITLTDSSRVIAE</sequence>
<dbReference type="Gene3D" id="3.30.40.10">
    <property type="entry name" value="Zinc/RING finger domain, C3HC4 (zinc finger)"/>
    <property type="match status" value="1"/>
</dbReference>
<feature type="domain" description="RING-type" evidence="4">
    <location>
        <begin position="80"/>
        <end position="117"/>
    </location>
</feature>
<gene>
    <name evidence="5" type="ORF">V6N12_034271</name>
</gene>
<evidence type="ECO:0000256" key="2">
    <source>
        <dbReference type="ARBA" id="ARBA00022771"/>
    </source>
</evidence>
<evidence type="ECO:0000313" key="5">
    <source>
        <dbReference type="EMBL" id="KAK8506547.1"/>
    </source>
</evidence>
<dbReference type="EMBL" id="JBBPBM010000118">
    <property type="protein sequence ID" value="KAK8506547.1"/>
    <property type="molecule type" value="Genomic_DNA"/>
</dbReference>
<dbReference type="InterPro" id="IPR013083">
    <property type="entry name" value="Znf_RING/FYVE/PHD"/>
</dbReference>
<name>A0ABR2BHW4_9ROSI</name>
<evidence type="ECO:0000313" key="6">
    <source>
        <dbReference type="Proteomes" id="UP001472677"/>
    </source>
</evidence>
<keyword evidence="2" id="KW-0863">Zinc-finger</keyword>
<keyword evidence="6" id="KW-1185">Reference proteome</keyword>
<organism evidence="5 6">
    <name type="scientific">Hibiscus sabdariffa</name>
    <name type="common">roselle</name>
    <dbReference type="NCBI Taxonomy" id="183260"/>
    <lineage>
        <taxon>Eukaryota</taxon>
        <taxon>Viridiplantae</taxon>
        <taxon>Streptophyta</taxon>
        <taxon>Embryophyta</taxon>
        <taxon>Tracheophyta</taxon>
        <taxon>Spermatophyta</taxon>
        <taxon>Magnoliopsida</taxon>
        <taxon>eudicotyledons</taxon>
        <taxon>Gunneridae</taxon>
        <taxon>Pentapetalae</taxon>
        <taxon>rosids</taxon>
        <taxon>malvids</taxon>
        <taxon>Malvales</taxon>
        <taxon>Malvaceae</taxon>
        <taxon>Malvoideae</taxon>
        <taxon>Hibiscus</taxon>
    </lineage>
</organism>
<reference evidence="5 6" key="1">
    <citation type="journal article" date="2024" name="G3 (Bethesda)">
        <title>Genome assembly of Hibiscus sabdariffa L. provides insights into metabolisms of medicinal natural products.</title>
        <authorList>
            <person name="Kim T."/>
        </authorList>
    </citation>
    <scope>NUCLEOTIDE SEQUENCE [LARGE SCALE GENOMIC DNA]</scope>
    <source>
        <strain evidence="5">TK-2024</strain>
        <tissue evidence="5">Old leaves</tissue>
    </source>
</reference>
<evidence type="ECO:0000256" key="1">
    <source>
        <dbReference type="ARBA" id="ARBA00022723"/>
    </source>
</evidence>
<dbReference type="PANTHER" id="PTHR45969">
    <property type="entry name" value="RING ZINC FINGER PROTEIN-RELATED"/>
    <property type="match status" value="1"/>
</dbReference>
<evidence type="ECO:0000256" key="3">
    <source>
        <dbReference type="ARBA" id="ARBA00022833"/>
    </source>
</evidence>
<comment type="caution">
    <text evidence="5">The sequence shown here is derived from an EMBL/GenBank/DDBJ whole genome shotgun (WGS) entry which is preliminary data.</text>
</comment>
<proteinExistence type="predicted"/>
<accession>A0ABR2BHW4</accession>
<evidence type="ECO:0000259" key="4">
    <source>
        <dbReference type="Pfam" id="PF13639"/>
    </source>
</evidence>